<evidence type="ECO:0000313" key="2">
    <source>
        <dbReference type="EMBL" id="KAK6125284.1"/>
    </source>
</evidence>
<keyword evidence="3" id="KW-1185">Reference proteome</keyword>
<comment type="caution">
    <text evidence="2">The sequence shown here is derived from an EMBL/GenBank/DDBJ whole genome shotgun (WGS) entry which is preliminary data.</text>
</comment>
<feature type="compositionally biased region" description="Low complexity" evidence="1">
    <location>
        <begin position="105"/>
        <end position="121"/>
    </location>
</feature>
<feature type="region of interest" description="Disordered" evidence="1">
    <location>
        <begin position="1"/>
        <end position="21"/>
    </location>
</feature>
<sequence>MRPRTSFDNLEELDKDAQGNKERSLVVYESQPSDTIHNQAHADQLVDKKKADLNKTIETVAGQILPLRHSISSSEKGFCENRNGNRSISRSESLDHYYSGGLISSRSSSISSHQSSSSGSSTATIGPKSRPKLLPPRNQFHSHPSPSPKIRIPTKRNTTISPNHTSVWNIFRLGLLTAPPEIAFQDLKPRINCRNFGSRNSTDSNNSSISSSSRSNKKKIPRGLLSGCKCSIDAVDTVAPRVVIIKRSASESDVEALQPPKMMKKQAAKKQLSHHRTFEWLKQLSIEDED</sequence>
<gene>
    <name evidence="2" type="ORF">DH2020_040973</name>
</gene>
<name>A0ABR0URH1_REHGL</name>
<reference evidence="2 3" key="1">
    <citation type="journal article" date="2021" name="Comput. Struct. Biotechnol. J.">
        <title>De novo genome assembly of the potent medicinal plant Rehmannia glutinosa using nanopore technology.</title>
        <authorList>
            <person name="Ma L."/>
            <person name="Dong C."/>
            <person name="Song C."/>
            <person name="Wang X."/>
            <person name="Zheng X."/>
            <person name="Niu Y."/>
            <person name="Chen S."/>
            <person name="Feng W."/>
        </authorList>
    </citation>
    <scope>NUCLEOTIDE SEQUENCE [LARGE SCALE GENOMIC DNA]</scope>
    <source>
        <strain evidence="2">DH-2019</strain>
    </source>
</reference>
<proteinExistence type="predicted"/>
<evidence type="ECO:0000313" key="3">
    <source>
        <dbReference type="Proteomes" id="UP001318860"/>
    </source>
</evidence>
<evidence type="ECO:0000256" key="1">
    <source>
        <dbReference type="SAM" id="MobiDB-lite"/>
    </source>
</evidence>
<dbReference type="PANTHER" id="PTHR33922">
    <property type="entry name" value="OS01G0888066 PROTEIN-RELATED"/>
    <property type="match status" value="1"/>
</dbReference>
<organism evidence="2 3">
    <name type="scientific">Rehmannia glutinosa</name>
    <name type="common">Chinese foxglove</name>
    <dbReference type="NCBI Taxonomy" id="99300"/>
    <lineage>
        <taxon>Eukaryota</taxon>
        <taxon>Viridiplantae</taxon>
        <taxon>Streptophyta</taxon>
        <taxon>Embryophyta</taxon>
        <taxon>Tracheophyta</taxon>
        <taxon>Spermatophyta</taxon>
        <taxon>Magnoliopsida</taxon>
        <taxon>eudicotyledons</taxon>
        <taxon>Gunneridae</taxon>
        <taxon>Pentapetalae</taxon>
        <taxon>asterids</taxon>
        <taxon>lamiids</taxon>
        <taxon>Lamiales</taxon>
        <taxon>Orobanchaceae</taxon>
        <taxon>Rehmannieae</taxon>
        <taxon>Rehmannia</taxon>
    </lineage>
</organism>
<feature type="region of interest" description="Disordered" evidence="1">
    <location>
        <begin position="195"/>
        <end position="220"/>
    </location>
</feature>
<feature type="compositionally biased region" description="Low complexity" evidence="1">
    <location>
        <begin position="198"/>
        <end position="214"/>
    </location>
</feature>
<dbReference type="PANTHER" id="PTHR33922:SF2">
    <property type="entry name" value="OS07G0589600 PROTEIN"/>
    <property type="match status" value="1"/>
</dbReference>
<dbReference type="EMBL" id="JABTTQ020002250">
    <property type="protein sequence ID" value="KAK6125284.1"/>
    <property type="molecule type" value="Genomic_DNA"/>
</dbReference>
<dbReference type="Proteomes" id="UP001318860">
    <property type="component" value="Unassembled WGS sequence"/>
</dbReference>
<feature type="region of interest" description="Disordered" evidence="1">
    <location>
        <begin position="105"/>
        <end position="161"/>
    </location>
</feature>
<protein>
    <submittedName>
        <fullName evidence="2">Uncharacterized protein</fullName>
    </submittedName>
</protein>
<accession>A0ABR0URH1</accession>